<dbReference type="EMBL" id="CAJOBP010032753">
    <property type="protein sequence ID" value="CAF4681176.1"/>
    <property type="molecule type" value="Genomic_DNA"/>
</dbReference>
<dbReference type="Proteomes" id="UP000663873">
    <property type="component" value="Unassembled WGS sequence"/>
</dbReference>
<feature type="domain" description="EB" evidence="2">
    <location>
        <begin position="125"/>
        <end position="169"/>
    </location>
</feature>
<feature type="transmembrane region" description="Helical" evidence="1">
    <location>
        <begin position="63"/>
        <end position="84"/>
    </location>
</feature>
<dbReference type="Pfam" id="PF01683">
    <property type="entry name" value="EB"/>
    <property type="match status" value="1"/>
</dbReference>
<evidence type="ECO:0000259" key="2">
    <source>
        <dbReference type="Pfam" id="PF01683"/>
    </source>
</evidence>
<sequence>MRGFLAEEVPTRDESNTNLYRRSIRTIDDNFIDETQPITQRTTPTTAGSGIRCPYIRFPRWCFWLWLLLLLALLATVLGVGIGLGTRKRSIYESCSSQSICMNNAVCTGGYCLCSTGYFYDSTLGLCITEVGIGRSCSADNQCFTNALCTNGICRCITNYYPSPTTGRCAL</sequence>
<keyword evidence="1" id="KW-1133">Transmembrane helix</keyword>
<reference evidence="3" key="1">
    <citation type="submission" date="2021-02" db="EMBL/GenBank/DDBJ databases">
        <authorList>
            <person name="Nowell W R."/>
        </authorList>
    </citation>
    <scope>NUCLEOTIDE SEQUENCE</scope>
</reference>
<evidence type="ECO:0000256" key="1">
    <source>
        <dbReference type="SAM" id="Phobius"/>
    </source>
</evidence>
<dbReference type="AlphaFoldDB" id="A0A821H8M2"/>
<keyword evidence="4" id="KW-1185">Reference proteome</keyword>
<dbReference type="InterPro" id="IPR006149">
    <property type="entry name" value="EB_dom"/>
</dbReference>
<keyword evidence="1" id="KW-0812">Transmembrane</keyword>
<accession>A0A821H8M2</accession>
<gene>
    <name evidence="3" type="ORF">UJA718_LOCUS35256</name>
</gene>
<protein>
    <recommendedName>
        <fullName evidence="2">EB domain-containing protein</fullName>
    </recommendedName>
</protein>
<organism evidence="3 4">
    <name type="scientific">Rotaria socialis</name>
    <dbReference type="NCBI Taxonomy" id="392032"/>
    <lineage>
        <taxon>Eukaryota</taxon>
        <taxon>Metazoa</taxon>
        <taxon>Spiralia</taxon>
        <taxon>Gnathifera</taxon>
        <taxon>Rotifera</taxon>
        <taxon>Eurotatoria</taxon>
        <taxon>Bdelloidea</taxon>
        <taxon>Philodinida</taxon>
        <taxon>Philodinidae</taxon>
        <taxon>Rotaria</taxon>
    </lineage>
</organism>
<evidence type="ECO:0000313" key="4">
    <source>
        <dbReference type="Proteomes" id="UP000663873"/>
    </source>
</evidence>
<evidence type="ECO:0000313" key="3">
    <source>
        <dbReference type="EMBL" id="CAF4681176.1"/>
    </source>
</evidence>
<dbReference type="SUPFAM" id="SSF57184">
    <property type="entry name" value="Growth factor receptor domain"/>
    <property type="match status" value="1"/>
</dbReference>
<comment type="caution">
    <text evidence="3">The sequence shown here is derived from an EMBL/GenBank/DDBJ whole genome shotgun (WGS) entry which is preliminary data.</text>
</comment>
<name>A0A821H8M2_9BILA</name>
<feature type="non-terminal residue" evidence="3">
    <location>
        <position position="171"/>
    </location>
</feature>
<dbReference type="InterPro" id="IPR009030">
    <property type="entry name" value="Growth_fac_rcpt_cys_sf"/>
</dbReference>
<keyword evidence="1" id="KW-0472">Membrane</keyword>
<proteinExistence type="predicted"/>